<evidence type="ECO:0000313" key="1">
    <source>
        <dbReference type="EMBL" id="PDX86793.1"/>
    </source>
</evidence>
<name>A0A2A7B5W2_9FIRM</name>
<dbReference type="InterPro" id="IPR012674">
    <property type="entry name" value="Calycin"/>
</dbReference>
<reference evidence="1 2" key="1">
    <citation type="journal article" date="2017" name="Front. Microbiol.">
        <title>New Insights into the Diversity of the Genus Faecalibacterium.</title>
        <authorList>
            <person name="Benevides L."/>
            <person name="Burman S."/>
            <person name="Martin R."/>
            <person name="Robert V."/>
            <person name="Thomas M."/>
            <person name="Miquel S."/>
            <person name="Chain F."/>
            <person name="Sokol H."/>
            <person name="Bermudez-Humaran L.G."/>
            <person name="Morrison M."/>
            <person name="Langella P."/>
            <person name="Azevedo V.A."/>
            <person name="Chatel J.M."/>
            <person name="Soares S."/>
        </authorList>
    </citation>
    <scope>NUCLEOTIDE SEQUENCE [LARGE SCALE GENOMIC DNA]</scope>
    <source>
        <strain evidence="1 2">AHMP21</strain>
    </source>
</reference>
<evidence type="ECO:0000313" key="2">
    <source>
        <dbReference type="Proteomes" id="UP000220904"/>
    </source>
</evidence>
<dbReference type="InterPro" id="IPR015231">
    <property type="entry name" value="DUF1934"/>
</dbReference>
<dbReference type="Pfam" id="PF09148">
    <property type="entry name" value="DUF1934"/>
    <property type="match status" value="1"/>
</dbReference>
<sequence>MKEDFIIRIKSRSEQFEHTQPVRVDEDDRIELMTYGSFVKKGDTYYITYKETETIGFAGCTTTIKIAADGSRVGLLRFGPANAQLIIERDRRSICHYETEVGSLTLGVTGDGIECNLTETGGTARFSYLLDADDPISIINRNTLEISVQKPN</sequence>
<accession>A0A2A7B5W2</accession>
<comment type="caution">
    <text evidence="1">The sequence shown here is derived from an EMBL/GenBank/DDBJ whole genome shotgun (WGS) entry which is preliminary data.</text>
</comment>
<dbReference type="RefSeq" id="WP_097792649.1">
    <property type="nucleotide sequence ID" value="NZ_JAQCXY010000001.1"/>
</dbReference>
<organism evidence="1 2">
    <name type="scientific">Faecalibacterium prausnitzii</name>
    <dbReference type="NCBI Taxonomy" id="853"/>
    <lineage>
        <taxon>Bacteria</taxon>
        <taxon>Bacillati</taxon>
        <taxon>Bacillota</taxon>
        <taxon>Clostridia</taxon>
        <taxon>Eubacteriales</taxon>
        <taxon>Oscillospiraceae</taxon>
        <taxon>Faecalibacterium</taxon>
    </lineage>
</organism>
<dbReference type="Proteomes" id="UP000220904">
    <property type="component" value="Unassembled WGS sequence"/>
</dbReference>
<proteinExistence type="predicted"/>
<dbReference type="AlphaFoldDB" id="A0A2A7B5W2"/>
<dbReference type="Gene3D" id="2.40.128.20">
    <property type="match status" value="1"/>
</dbReference>
<evidence type="ECO:0008006" key="3">
    <source>
        <dbReference type="Google" id="ProtNLM"/>
    </source>
</evidence>
<dbReference type="SUPFAM" id="SSF50814">
    <property type="entry name" value="Lipocalins"/>
    <property type="match status" value="1"/>
</dbReference>
<dbReference type="EMBL" id="NOUV01000014">
    <property type="protein sequence ID" value="PDX86793.1"/>
    <property type="molecule type" value="Genomic_DNA"/>
</dbReference>
<protein>
    <recommendedName>
        <fullName evidence="3">DUF1934 domain-containing protein</fullName>
    </recommendedName>
</protein>
<dbReference type="OrthoDB" id="1680906at2"/>
<gene>
    <name evidence="1" type="ORF">CHR60_08665</name>
</gene>